<dbReference type="AlphaFoldDB" id="A0AAD8EG73"/>
<reference evidence="1" key="1">
    <citation type="journal article" date="2023" name="IScience">
        <title>Live-bearing cockroach genome reveals convergent evolutionary mechanisms linked to viviparity in insects and beyond.</title>
        <authorList>
            <person name="Fouks B."/>
            <person name="Harrison M.C."/>
            <person name="Mikhailova A.A."/>
            <person name="Marchal E."/>
            <person name="English S."/>
            <person name="Carruthers M."/>
            <person name="Jennings E.C."/>
            <person name="Chiamaka E.L."/>
            <person name="Frigard R.A."/>
            <person name="Pippel M."/>
            <person name="Attardo G.M."/>
            <person name="Benoit J.B."/>
            <person name="Bornberg-Bauer E."/>
            <person name="Tobe S.S."/>
        </authorList>
    </citation>
    <scope>NUCLEOTIDE SEQUENCE</scope>
    <source>
        <strain evidence="1">Stay&amp;Tobe</strain>
    </source>
</reference>
<keyword evidence="2" id="KW-1185">Reference proteome</keyword>
<dbReference type="Proteomes" id="UP001233999">
    <property type="component" value="Unassembled WGS sequence"/>
</dbReference>
<evidence type="ECO:0000313" key="1">
    <source>
        <dbReference type="EMBL" id="KAJ9589183.1"/>
    </source>
</evidence>
<accession>A0AAD8EG73</accession>
<feature type="non-terminal residue" evidence="1">
    <location>
        <position position="1"/>
    </location>
</feature>
<sequence>ILKPSLIPLVMLGLDYLLNVNFQLSDYETMGAINQSPFSRIKYHPTLDPVNYDAIKSQLLFWIEARKSGIGPDDFQKKIKTEEQDESSSVVIKCEAYVAVCYSSSSHPRCG</sequence>
<protein>
    <submittedName>
        <fullName evidence="1">Uncharacterized protein</fullName>
    </submittedName>
</protein>
<reference evidence="1" key="2">
    <citation type="submission" date="2023-05" db="EMBL/GenBank/DDBJ databases">
        <authorList>
            <person name="Fouks B."/>
        </authorList>
    </citation>
    <scope>NUCLEOTIDE SEQUENCE</scope>
    <source>
        <strain evidence="1">Stay&amp;Tobe</strain>
        <tissue evidence="1">Testes</tissue>
    </source>
</reference>
<name>A0AAD8EG73_DIPPU</name>
<comment type="caution">
    <text evidence="1">The sequence shown here is derived from an EMBL/GenBank/DDBJ whole genome shotgun (WGS) entry which is preliminary data.</text>
</comment>
<dbReference type="EMBL" id="JASPKZ010005125">
    <property type="protein sequence ID" value="KAJ9589183.1"/>
    <property type="molecule type" value="Genomic_DNA"/>
</dbReference>
<evidence type="ECO:0000313" key="2">
    <source>
        <dbReference type="Proteomes" id="UP001233999"/>
    </source>
</evidence>
<gene>
    <name evidence="1" type="ORF">L9F63_028033</name>
</gene>
<feature type="non-terminal residue" evidence="1">
    <location>
        <position position="111"/>
    </location>
</feature>
<organism evidence="1 2">
    <name type="scientific">Diploptera punctata</name>
    <name type="common">Pacific beetle cockroach</name>
    <dbReference type="NCBI Taxonomy" id="6984"/>
    <lineage>
        <taxon>Eukaryota</taxon>
        <taxon>Metazoa</taxon>
        <taxon>Ecdysozoa</taxon>
        <taxon>Arthropoda</taxon>
        <taxon>Hexapoda</taxon>
        <taxon>Insecta</taxon>
        <taxon>Pterygota</taxon>
        <taxon>Neoptera</taxon>
        <taxon>Polyneoptera</taxon>
        <taxon>Dictyoptera</taxon>
        <taxon>Blattodea</taxon>
        <taxon>Blaberoidea</taxon>
        <taxon>Blaberidae</taxon>
        <taxon>Diplopterinae</taxon>
        <taxon>Diploptera</taxon>
    </lineage>
</organism>
<proteinExistence type="predicted"/>